<keyword evidence="2" id="KW-1185">Reference proteome</keyword>
<name>A0A5J4NSS3_9TREM</name>
<gene>
    <name evidence="1" type="ORF">DEA37_0007623</name>
</gene>
<organism evidence="1 2">
    <name type="scientific">Paragonimus westermani</name>
    <dbReference type="NCBI Taxonomy" id="34504"/>
    <lineage>
        <taxon>Eukaryota</taxon>
        <taxon>Metazoa</taxon>
        <taxon>Spiralia</taxon>
        <taxon>Lophotrochozoa</taxon>
        <taxon>Platyhelminthes</taxon>
        <taxon>Trematoda</taxon>
        <taxon>Digenea</taxon>
        <taxon>Plagiorchiida</taxon>
        <taxon>Troglotremata</taxon>
        <taxon>Troglotrematidae</taxon>
        <taxon>Paragonimus</taxon>
    </lineage>
</organism>
<accession>A0A5J4NSS3</accession>
<protein>
    <submittedName>
        <fullName evidence="1">Uncharacterized protein</fullName>
    </submittedName>
</protein>
<evidence type="ECO:0000313" key="2">
    <source>
        <dbReference type="Proteomes" id="UP000324629"/>
    </source>
</evidence>
<dbReference type="Proteomes" id="UP000324629">
    <property type="component" value="Unassembled WGS sequence"/>
</dbReference>
<evidence type="ECO:0000313" key="1">
    <source>
        <dbReference type="EMBL" id="KAA3678583.1"/>
    </source>
</evidence>
<dbReference type="EMBL" id="QNGE01001044">
    <property type="protein sequence ID" value="KAA3678583.1"/>
    <property type="molecule type" value="Genomic_DNA"/>
</dbReference>
<proteinExistence type="predicted"/>
<sequence>MELMCSVVIPLIYKYHVWILESFLSKKKELHKMTVNPRIAAQHGGKPPPFYVCLDCADALNRRDFDQLVDILLPSKQVGHVTYTLSSSDSYG</sequence>
<dbReference type="Pfam" id="PF14776">
    <property type="entry name" value="UNC-79"/>
    <property type="match status" value="1"/>
</dbReference>
<comment type="caution">
    <text evidence="1">The sequence shown here is derived from an EMBL/GenBank/DDBJ whole genome shotgun (WGS) entry which is preliminary data.</text>
</comment>
<reference evidence="1 2" key="1">
    <citation type="journal article" date="2019" name="Gigascience">
        <title>Whole-genome sequence of the oriental lung fluke Paragonimus westermani.</title>
        <authorList>
            <person name="Oey H."/>
            <person name="Zakrzewski M."/>
            <person name="Narain K."/>
            <person name="Devi K.R."/>
            <person name="Agatsuma T."/>
            <person name="Nawaratna S."/>
            <person name="Gobert G.N."/>
            <person name="Jones M.K."/>
            <person name="Ragan M.A."/>
            <person name="McManus D.P."/>
            <person name="Krause L."/>
        </authorList>
    </citation>
    <scope>NUCLEOTIDE SEQUENCE [LARGE SCALE GENOMIC DNA]</scope>
    <source>
        <strain evidence="1 2">IND2009</strain>
    </source>
</reference>
<dbReference type="AlphaFoldDB" id="A0A5J4NSS3"/>